<dbReference type="GO" id="GO:0006310">
    <property type="term" value="P:DNA recombination"/>
    <property type="evidence" value="ECO:0007669"/>
    <property type="project" value="InterPro"/>
</dbReference>
<dbReference type="RefSeq" id="WP_161821304.1">
    <property type="nucleotide sequence ID" value="NZ_LSRS01000002.1"/>
</dbReference>
<dbReference type="Proteomes" id="UP000798488">
    <property type="component" value="Unassembled WGS sequence"/>
</dbReference>
<comment type="caution">
    <text evidence="2">The sequence shown here is derived from an EMBL/GenBank/DDBJ whole genome shotgun (WGS) entry which is preliminary data.</text>
</comment>
<evidence type="ECO:0000313" key="2">
    <source>
        <dbReference type="EMBL" id="KAF1086179.1"/>
    </source>
</evidence>
<dbReference type="InterPro" id="IPR012310">
    <property type="entry name" value="DNA_ligase_ATP-dep_cent"/>
</dbReference>
<name>A0A9D2WRS1_9FIRM</name>
<dbReference type="EMBL" id="LSRS01000002">
    <property type="protein sequence ID" value="KAF1086179.1"/>
    <property type="molecule type" value="Genomic_DNA"/>
</dbReference>
<dbReference type="OrthoDB" id="9802472at2"/>
<dbReference type="InterPro" id="IPR029710">
    <property type="entry name" value="LIG4"/>
</dbReference>
<sequence>MLFTRIKPMLALKGEAPFDDDQYIFELKADGIRLILHAKFGSGRVELYTKTGNRITDRFPEFHGLSLPGVDNIILDGELVIMNNSRPDFTRVMRRFSANPNQAGQLAGQLPATMVVFDILQLNGQKLPGLPLLERKSLLEKTVADGPLLTKNIYVEGQGTLLFNQVVDRRLEGIIAKPKDSLYYPGRRKLWQKIKNYYYRDMDVLGYSPGSGQLLVGENGRPLARVLGLRPVDRAAIARLLPQISTGQKGDTVYIEEGIRCRVRYTVGAVDNIRECVFDSWKLTTKSYPNDTLHTVTGERA</sequence>
<dbReference type="PROSITE" id="PS50160">
    <property type="entry name" value="DNA_LIGASE_A3"/>
    <property type="match status" value="1"/>
</dbReference>
<dbReference type="GO" id="GO:0005524">
    <property type="term" value="F:ATP binding"/>
    <property type="evidence" value="ECO:0007669"/>
    <property type="project" value="InterPro"/>
</dbReference>
<feature type="domain" description="ATP-dependent DNA ligase family profile" evidence="1">
    <location>
        <begin position="114"/>
        <end position="202"/>
    </location>
</feature>
<dbReference type="PANTHER" id="PTHR45997">
    <property type="entry name" value="DNA LIGASE 4"/>
    <property type="match status" value="1"/>
</dbReference>
<accession>A0A9D2WRS1</accession>
<proteinExistence type="predicted"/>
<dbReference type="AlphaFoldDB" id="A0A9D2WRS1"/>
<dbReference type="PANTHER" id="PTHR45997:SF1">
    <property type="entry name" value="DNA LIGASE 4"/>
    <property type="match status" value="1"/>
</dbReference>
<protein>
    <submittedName>
        <fullName evidence="2">DNA ligase-like protein</fullName>
    </submittedName>
</protein>
<evidence type="ECO:0000259" key="1">
    <source>
        <dbReference type="PROSITE" id="PS50160"/>
    </source>
</evidence>
<dbReference type="SUPFAM" id="SSF56091">
    <property type="entry name" value="DNA ligase/mRNA capping enzyme, catalytic domain"/>
    <property type="match status" value="1"/>
</dbReference>
<evidence type="ECO:0000313" key="3">
    <source>
        <dbReference type="Proteomes" id="UP000798488"/>
    </source>
</evidence>
<keyword evidence="3" id="KW-1185">Reference proteome</keyword>
<dbReference type="CDD" id="cd07906">
    <property type="entry name" value="Adenylation_DNA_ligase_LigD_LigC"/>
    <property type="match status" value="1"/>
</dbReference>
<reference evidence="2" key="1">
    <citation type="submission" date="2016-02" db="EMBL/GenBank/DDBJ databases">
        <title>Draft Genome Sequence of Sporotomaculum syntrophicum Strain FB, a Syntrophic Benzoate Degrader.</title>
        <authorList>
            <person name="Nobu M.K."/>
            <person name="Narihiro T."/>
            <person name="Qiu Y.-L."/>
            <person name="Ohashi A."/>
            <person name="Liu W.-T."/>
            <person name="Yuji S."/>
        </authorList>
    </citation>
    <scope>NUCLEOTIDE SEQUENCE</scope>
    <source>
        <strain evidence="2">FB</strain>
    </source>
</reference>
<dbReference type="GO" id="GO:0006303">
    <property type="term" value="P:double-strand break repair via nonhomologous end joining"/>
    <property type="evidence" value="ECO:0007669"/>
    <property type="project" value="TreeGrafter"/>
</dbReference>
<dbReference type="GO" id="GO:0003910">
    <property type="term" value="F:DNA ligase (ATP) activity"/>
    <property type="evidence" value="ECO:0007669"/>
    <property type="project" value="InterPro"/>
</dbReference>
<gene>
    <name evidence="2" type="ORF">SPSYN_00920</name>
</gene>
<dbReference type="Gene3D" id="3.30.1490.70">
    <property type="match status" value="1"/>
</dbReference>
<organism evidence="2 3">
    <name type="scientific">Sporotomaculum syntrophicum</name>
    <dbReference type="NCBI Taxonomy" id="182264"/>
    <lineage>
        <taxon>Bacteria</taxon>
        <taxon>Bacillati</taxon>
        <taxon>Bacillota</taxon>
        <taxon>Clostridia</taxon>
        <taxon>Eubacteriales</taxon>
        <taxon>Desulfallaceae</taxon>
        <taxon>Sporotomaculum</taxon>
    </lineage>
</organism>
<dbReference type="GO" id="GO:0003677">
    <property type="term" value="F:DNA binding"/>
    <property type="evidence" value="ECO:0007669"/>
    <property type="project" value="InterPro"/>
</dbReference>
<dbReference type="GO" id="GO:0006297">
    <property type="term" value="P:nucleotide-excision repair, DNA gap filling"/>
    <property type="evidence" value="ECO:0007669"/>
    <property type="project" value="TreeGrafter"/>
</dbReference>
<dbReference type="Gene3D" id="3.30.470.30">
    <property type="entry name" value="DNA ligase/mRNA capping enzyme"/>
    <property type="match status" value="1"/>
</dbReference>
<dbReference type="Pfam" id="PF01068">
    <property type="entry name" value="DNA_ligase_A_M"/>
    <property type="match status" value="1"/>
</dbReference>
<keyword evidence="2" id="KW-0436">Ligase</keyword>